<name>A0A6I2UF86_9FIRM</name>
<comment type="caution">
    <text evidence="3">The sequence shown here is derived from an EMBL/GenBank/DDBJ whole genome shotgun (WGS) entry which is preliminary data.</text>
</comment>
<sequence length="95" mass="10329">MSVFRGRTPWTEEKKKQPPLFSNGEKAGMALCLAMLLFAISDGDVPLAFFSLSFLVYEGYNVVSKVGGERFHALASFLLGLGIALFAGSIVMAFF</sequence>
<proteinExistence type="predicted"/>
<dbReference type="RefSeq" id="WP_154406675.1">
    <property type="nucleotide sequence ID" value="NZ_JBGVIR010000011.1"/>
</dbReference>
<organism evidence="3 4">
    <name type="scientific">Anaerovibrio slackiae</name>
    <dbReference type="NCBI Taxonomy" id="2652309"/>
    <lineage>
        <taxon>Bacteria</taxon>
        <taxon>Bacillati</taxon>
        <taxon>Bacillota</taxon>
        <taxon>Negativicutes</taxon>
        <taxon>Selenomonadales</taxon>
        <taxon>Selenomonadaceae</taxon>
        <taxon>Anaerovibrio</taxon>
    </lineage>
</organism>
<keyword evidence="2" id="KW-0472">Membrane</keyword>
<keyword evidence="2" id="KW-1133">Transmembrane helix</keyword>
<evidence type="ECO:0000313" key="3">
    <source>
        <dbReference type="EMBL" id="MSU08515.1"/>
    </source>
</evidence>
<feature type="transmembrane region" description="Helical" evidence="2">
    <location>
        <begin position="46"/>
        <end position="63"/>
    </location>
</feature>
<dbReference type="EMBL" id="VUNR01000008">
    <property type="protein sequence ID" value="MSU08515.1"/>
    <property type="molecule type" value="Genomic_DNA"/>
</dbReference>
<accession>A0A6I2UF86</accession>
<reference evidence="3 4" key="1">
    <citation type="submission" date="2019-08" db="EMBL/GenBank/DDBJ databases">
        <title>In-depth cultivation of the pig gut microbiome towards novel bacterial diversity and tailored functional studies.</title>
        <authorList>
            <person name="Wylensek D."/>
            <person name="Hitch T.C.A."/>
            <person name="Clavel T."/>
        </authorList>
    </citation>
    <scope>NUCLEOTIDE SEQUENCE [LARGE SCALE GENOMIC DNA]</scope>
    <source>
        <strain evidence="3 4">WCA-693-APC-5D-A</strain>
    </source>
</reference>
<gene>
    <name evidence="3" type="ORF">FYJ84_05895</name>
</gene>
<feature type="transmembrane region" description="Helical" evidence="2">
    <location>
        <begin position="75"/>
        <end position="94"/>
    </location>
</feature>
<dbReference type="Proteomes" id="UP000433181">
    <property type="component" value="Unassembled WGS sequence"/>
</dbReference>
<evidence type="ECO:0000313" key="4">
    <source>
        <dbReference type="Proteomes" id="UP000433181"/>
    </source>
</evidence>
<dbReference type="GeneID" id="96778444"/>
<keyword evidence="4" id="KW-1185">Reference proteome</keyword>
<feature type="region of interest" description="Disordered" evidence="1">
    <location>
        <begin position="1"/>
        <end position="22"/>
    </location>
</feature>
<dbReference type="AlphaFoldDB" id="A0A6I2UF86"/>
<evidence type="ECO:0000256" key="1">
    <source>
        <dbReference type="SAM" id="MobiDB-lite"/>
    </source>
</evidence>
<evidence type="ECO:0000256" key="2">
    <source>
        <dbReference type="SAM" id="Phobius"/>
    </source>
</evidence>
<protein>
    <submittedName>
        <fullName evidence="3">Uncharacterized protein</fullName>
    </submittedName>
</protein>
<keyword evidence="2" id="KW-0812">Transmembrane</keyword>